<organism evidence="1 2">
    <name type="scientific">Romanomermis culicivorax</name>
    <name type="common">Nematode worm</name>
    <dbReference type="NCBI Taxonomy" id="13658"/>
    <lineage>
        <taxon>Eukaryota</taxon>
        <taxon>Metazoa</taxon>
        <taxon>Ecdysozoa</taxon>
        <taxon>Nematoda</taxon>
        <taxon>Enoplea</taxon>
        <taxon>Dorylaimia</taxon>
        <taxon>Mermithida</taxon>
        <taxon>Mermithoidea</taxon>
        <taxon>Mermithidae</taxon>
        <taxon>Romanomermis</taxon>
    </lineage>
</organism>
<protein>
    <submittedName>
        <fullName evidence="2">Uncharacterized protein</fullName>
    </submittedName>
</protein>
<proteinExistence type="predicted"/>
<reference evidence="2" key="1">
    <citation type="submission" date="2022-11" db="UniProtKB">
        <authorList>
            <consortium name="WormBaseParasite"/>
        </authorList>
    </citation>
    <scope>IDENTIFICATION</scope>
</reference>
<dbReference type="Proteomes" id="UP000887565">
    <property type="component" value="Unplaced"/>
</dbReference>
<dbReference type="AlphaFoldDB" id="A0A915IG92"/>
<dbReference type="WBParaSite" id="nRc.2.0.1.t12918-RA">
    <property type="protein sequence ID" value="nRc.2.0.1.t12918-RA"/>
    <property type="gene ID" value="nRc.2.0.1.g12918"/>
</dbReference>
<evidence type="ECO:0000313" key="2">
    <source>
        <dbReference type="WBParaSite" id="nRc.2.0.1.t12918-RA"/>
    </source>
</evidence>
<sequence>MPTVDAAVGSKINRLTEPAKLRRDIVLREEICIFNNHIGFNRTCFSSIIPSFSENLTTAISNGDANLSSFPRDDPSFR</sequence>
<accession>A0A915IG92</accession>
<keyword evidence="1" id="KW-1185">Reference proteome</keyword>
<evidence type="ECO:0000313" key="1">
    <source>
        <dbReference type="Proteomes" id="UP000887565"/>
    </source>
</evidence>
<name>A0A915IG92_ROMCU</name>